<dbReference type="Pfam" id="PF14012">
    <property type="entry name" value="DUF4229"/>
    <property type="match status" value="1"/>
</dbReference>
<dbReference type="EMBL" id="PKJT01000019">
    <property type="protein sequence ID" value="PKZ79571.1"/>
    <property type="molecule type" value="Genomic_DNA"/>
</dbReference>
<reference evidence="5 6" key="1">
    <citation type="submission" date="2016-11" db="EMBL/GenBank/DDBJ databases">
        <authorList>
            <person name="Varghese N."/>
            <person name="Submissions S."/>
        </authorList>
    </citation>
    <scope>NUCLEOTIDE SEQUENCE [LARGE SCALE GENOMIC DNA]</scope>
    <source>
        <strain evidence="5 6">VTM4R57</strain>
    </source>
</reference>
<keyword evidence="2" id="KW-1133">Transmembrane helix</keyword>
<comment type="caution">
    <text evidence="4">The sequence shown here is derived from an EMBL/GenBank/DDBJ whole genome shotgun (WGS) entry which is preliminary data.</text>
</comment>
<feature type="transmembrane region" description="Helical" evidence="2">
    <location>
        <begin position="30"/>
        <end position="48"/>
    </location>
</feature>
<reference evidence="3" key="3">
    <citation type="submission" date="2023-06" db="EMBL/GenBank/DDBJ databases">
        <title>lsaBGC provides a comprehensive framework for evolutionary analysis of biosynthetic gene clusters within focal taxa.</title>
        <authorList>
            <person name="Salamzade R."/>
            <person name="Sandstrom S."/>
            <person name="Kalan L.R."/>
        </authorList>
    </citation>
    <scope>NUCLEOTIDE SEQUENCE</scope>
    <source>
        <strain evidence="3">P3-SID899</strain>
    </source>
</reference>
<dbReference type="Proteomes" id="UP001205867">
    <property type="component" value="Unassembled WGS sequence"/>
</dbReference>
<evidence type="ECO:0000313" key="6">
    <source>
        <dbReference type="Proteomes" id="UP000184253"/>
    </source>
</evidence>
<dbReference type="AlphaFoldDB" id="A0A031HSW9"/>
<organism evidence="4 7">
    <name type="scientific">Micrococcus luteus</name>
    <name type="common">Micrococcus lysodeikticus</name>
    <dbReference type="NCBI Taxonomy" id="1270"/>
    <lineage>
        <taxon>Bacteria</taxon>
        <taxon>Bacillati</taxon>
        <taxon>Actinomycetota</taxon>
        <taxon>Actinomycetes</taxon>
        <taxon>Micrococcales</taxon>
        <taxon>Micrococcaceae</taxon>
        <taxon>Micrococcus</taxon>
    </lineage>
</organism>
<dbReference type="OMA" id="NNDARNP"/>
<accession>A0A653IYD7</accession>
<keyword evidence="2" id="KW-0812">Transmembrane</keyword>
<keyword evidence="2" id="KW-0472">Membrane</keyword>
<dbReference type="InterPro" id="IPR025323">
    <property type="entry name" value="DUF4229"/>
</dbReference>
<protein>
    <submittedName>
        <fullName evidence="4">DUF4229 domain-containing protein</fullName>
    </submittedName>
</protein>
<accession>A0A031HSW9</accession>
<proteinExistence type="predicted"/>
<dbReference type="Proteomes" id="UP000184253">
    <property type="component" value="Unassembled WGS sequence"/>
</dbReference>
<dbReference type="EMBL" id="FRCE01000005">
    <property type="protein sequence ID" value="SHL57384.1"/>
    <property type="molecule type" value="Genomic_DNA"/>
</dbReference>
<name>A0A031HSW9_MICLU</name>
<accession>A0A653RKS3</accession>
<feature type="transmembrane region" description="Helical" evidence="2">
    <location>
        <begin position="7"/>
        <end position="24"/>
    </location>
</feature>
<gene>
    <name evidence="4" type="ORF">CYJ95_11785</name>
    <name evidence="3" type="ORF">M3A82_008555</name>
    <name evidence="5" type="ORF">SAMN04487849_105161</name>
</gene>
<dbReference type="EMBL" id="JALXKZ020000020">
    <property type="protein sequence ID" value="MCV7629386.1"/>
    <property type="molecule type" value="Genomic_DNA"/>
</dbReference>
<reference evidence="4 7" key="2">
    <citation type="submission" date="2017-12" db="EMBL/GenBank/DDBJ databases">
        <title>Phylogenetic diversity of female urinary microbiome.</title>
        <authorList>
            <person name="Thomas-White K."/>
            <person name="Wolfe A.J."/>
        </authorList>
    </citation>
    <scope>NUCLEOTIDE SEQUENCE [LARGE SCALE GENOMIC DNA]</scope>
    <source>
        <strain evidence="4 7">UMB0038</strain>
    </source>
</reference>
<evidence type="ECO:0000313" key="5">
    <source>
        <dbReference type="EMBL" id="SHL57384.1"/>
    </source>
</evidence>
<evidence type="ECO:0000313" key="7">
    <source>
        <dbReference type="Proteomes" id="UP000234847"/>
    </source>
</evidence>
<dbReference type="GeneID" id="93364195"/>
<evidence type="ECO:0000313" key="4">
    <source>
        <dbReference type="EMBL" id="PKZ79571.1"/>
    </source>
</evidence>
<feature type="region of interest" description="Disordered" evidence="1">
    <location>
        <begin position="65"/>
        <end position="91"/>
    </location>
</feature>
<evidence type="ECO:0000313" key="3">
    <source>
        <dbReference type="EMBL" id="MCV7629386.1"/>
    </source>
</evidence>
<sequence>MRIFFYGLVRVVVFVALWALFYYVMDLGMIFGVIAATILTFAVSYLFLGRLRTGATEDLSAAWEGRPGRRGRTETADADAEDAYTEGRFRE</sequence>
<evidence type="ECO:0000256" key="2">
    <source>
        <dbReference type="SAM" id="Phobius"/>
    </source>
</evidence>
<dbReference type="RefSeq" id="WP_010080315.1">
    <property type="nucleotide sequence ID" value="NZ_CABIZL010000003.1"/>
</dbReference>
<dbReference type="Proteomes" id="UP000234847">
    <property type="component" value="Unassembled WGS sequence"/>
</dbReference>
<evidence type="ECO:0000256" key="1">
    <source>
        <dbReference type="SAM" id="MobiDB-lite"/>
    </source>
</evidence>